<dbReference type="Gene3D" id="3.20.20.300">
    <property type="entry name" value="Glycoside hydrolase, family 3, N-terminal domain"/>
    <property type="match status" value="1"/>
</dbReference>
<comment type="similarity">
    <text evidence="2">Belongs to the glycosyl hydrolase 3 family.</text>
</comment>
<protein>
    <recommendedName>
        <fullName evidence="3">beta-N-acetylhexosaminidase</fullName>
        <ecNumber evidence="3">3.2.1.52</ecNumber>
    </recommendedName>
</protein>
<proteinExistence type="inferred from homology"/>
<dbReference type="Proteomes" id="UP001255246">
    <property type="component" value="Unassembled WGS sequence"/>
</dbReference>
<comment type="caution">
    <text evidence="7">The sequence shown here is derived from an EMBL/GenBank/DDBJ whole genome shotgun (WGS) entry which is preliminary data.</text>
</comment>
<feature type="domain" description="Glycoside hydrolase family 3 N-terminal" evidence="6">
    <location>
        <begin position="16"/>
        <end position="347"/>
    </location>
</feature>
<dbReference type="Pfam" id="PF00933">
    <property type="entry name" value="Glyco_hydro_3"/>
    <property type="match status" value="1"/>
</dbReference>
<evidence type="ECO:0000256" key="3">
    <source>
        <dbReference type="ARBA" id="ARBA00012663"/>
    </source>
</evidence>
<keyword evidence="8" id="KW-1185">Reference proteome</keyword>
<evidence type="ECO:0000256" key="4">
    <source>
        <dbReference type="ARBA" id="ARBA00022801"/>
    </source>
</evidence>
<dbReference type="InterPro" id="IPR036962">
    <property type="entry name" value="Glyco_hydro_3_N_sf"/>
</dbReference>
<dbReference type="InterPro" id="IPR050226">
    <property type="entry name" value="NagZ_Beta-hexosaminidase"/>
</dbReference>
<dbReference type="InterPro" id="IPR017853">
    <property type="entry name" value="GH"/>
</dbReference>
<sequence>MTNLLPLVQARTQLSLKEKVGQFFMPAAFINDTEEEVQNMEQLIRTCGIGSICFFHSRASAATNYEGKKKVVYNAKSLDRLKELISRYQEASKHPLLIAIDAEWGLAMRIEETPQYPYALTLGAIKDHTELISEVGEHIGEDCRRAGIHWNLCPAVDINNNPDNPVIGYRSFGDQPNTVAQNALAFIQGMSKSGVLNSIKHFPGHGDTAVDSHLGLPRIDKSKEELLANELYPFKKLIAQGVDSVMVGHLAVSALSKSETRSSTLSKLMIAGVIRKEFGHSGVVITDALNMHSVSKLYDTKGQLEWEAYEAGNDVLCFAEYTEEGIELILKNASKKEIENSFERVWSLKEKGFQSSAQNLAYDYQGLMKTLAAKTLTLVKEKPEAIEKFHQSGFQFTQVGKKEHNTFGEGIKSNQKNEENTVVAIFPPEMKPTNRFGLLEDDIEKVNGLIASTNCIVYLFGNPYALRLFNWEKATAVVVAYQDFDIFQENAVAHFYGRIQAEGDLPVKL</sequence>
<dbReference type="RefSeq" id="WP_311350585.1">
    <property type="nucleotide sequence ID" value="NZ_JAVRHR010000002.1"/>
</dbReference>
<reference evidence="7 8" key="1">
    <citation type="submission" date="2023-09" db="EMBL/GenBank/DDBJ databases">
        <authorList>
            <person name="Rey-Velasco X."/>
        </authorList>
    </citation>
    <scope>NUCLEOTIDE SEQUENCE [LARGE SCALE GENOMIC DNA]</scope>
    <source>
        <strain evidence="7 8">F388</strain>
    </source>
</reference>
<accession>A0ABU3ADP7</accession>
<dbReference type="SUPFAM" id="SSF51445">
    <property type="entry name" value="(Trans)glycosidases"/>
    <property type="match status" value="1"/>
</dbReference>
<dbReference type="GO" id="GO:0016787">
    <property type="term" value="F:hydrolase activity"/>
    <property type="evidence" value="ECO:0007669"/>
    <property type="project" value="UniProtKB-KW"/>
</dbReference>
<dbReference type="PROSITE" id="PS00775">
    <property type="entry name" value="GLYCOSYL_HYDROL_F3"/>
    <property type="match status" value="1"/>
</dbReference>
<dbReference type="EMBL" id="JAVRHR010000002">
    <property type="protein sequence ID" value="MDT0607021.1"/>
    <property type="molecule type" value="Genomic_DNA"/>
</dbReference>
<comment type="catalytic activity">
    <reaction evidence="1">
        <text>Hydrolysis of terminal non-reducing N-acetyl-D-hexosamine residues in N-acetyl-beta-D-hexosaminides.</text>
        <dbReference type="EC" id="3.2.1.52"/>
    </reaction>
</comment>
<evidence type="ECO:0000313" key="8">
    <source>
        <dbReference type="Proteomes" id="UP001255246"/>
    </source>
</evidence>
<dbReference type="InterPro" id="IPR019800">
    <property type="entry name" value="Glyco_hydro_3_AS"/>
</dbReference>
<evidence type="ECO:0000313" key="7">
    <source>
        <dbReference type="EMBL" id="MDT0607021.1"/>
    </source>
</evidence>
<keyword evidence="5" id="KW-0326">Glycosidase</keyword>
<organism evidence="7 8">
    <name type="scientific">Croceitalea rosinachiae</name>
    <dbReference type="NCBI Taxonomy" id="3075596"/>
    <lineage>
        <taxon>Bacteria</taxon>
        <taxon>Pseudomonadati</taxon>
        <taxon>Bacteroidota</taxon>
        <taxon>Flavobacteriia</taxon>
        <taxon>Flavobacteriales</taxon>
        <taxon>Flavobacteriaceae</taxon>
        <taxon>Croceitalea</taxon>
    </lineage>
</organism>
<evidence type="ECO:0000256" key="1">
    <source>
        <dbReference type="ARBA" id="ARBA00001231"/>
    </source>
</evidence>
<evidence type="ECO:0000256" key="5">
    <source>
        <dbReference type="ARBA" id="ARBA00023295"/>
    </source>
</evidence>
<evidence type="ECO:0000259" key="6">
    <source>
        <dbReference type="Pfam" id="PF00933"/>
    </source>
</evidence>
<dbReference type="PANTHER" id="PTHR30480:SF13">
    <property type="entry name" value="BETA-HEXOSAMINIDASE"/>
    <property type="match status" value="1"/>
</dbReference>
<name>A0ABU3ADP7_9FLAO</name>
<dbReference type="PANTHER" id="PTHR30480">
    <property type="entry name" value="BETA-HEXOSAMINIDASE-RELATED"/>
    <property type="match status" value="1"/>
</dbReference>
<keyword evidence="4 7" id="KW-0378">Hydrolase</keyword>
<evidence type="ECO:0000256" key="2">
    <source>
        <dbReference type="ARBA" id="ARBA00005336"/>
    </source>
</evidence>
<dbReference type="EC" id="3.2.1.52" evidence="3"/>
<gene>
    <name evidence="7" type="ORF">RM706_08270</name>
</gene>
<dbReference type="InterPro" id="IPR001764">
    <property type="entry name" value="Glyco_hydro_3_N"/>
</dbReference>